<feature type="binding site" evidence="2">
    <location>
        <position position="406"/>
    </location>
    <ligand>
        <name>Zn(2+)</name>
        <dbReference type="ChEBI" id="CHEBI:29105"/>
        <label>2</label>
    </ligand>
</feature>
<evidence type="ECO:0000256" key="2">
    <source>
        <dbReference type="PIRSR" id="PIRSR601952-2"/>
    </source>
</evidence>
<accession>A0A7S8E6I9</accession>
<feature type="signal peptide" evidence="4">
    <location>
        <begin position="1"/>
        <end position="25"/>
    </location>
</feature>
<feature type="binding site" evidence="2">
    <location>
        <position position="447"/>
    </location>
    <ligand>
        <name>Zn(2+)</name>
        <dbReference type="ChEBI" id="CHEBI:29105"/>
        <label>2</label>
    </ligand>
</feature>
<dbReference type="AlphaFoldDB" id="A0A7S8E6I9"/>
<keyword evidence="2" id="KW-0479">Metal-binding</keyword>
<reference evidence="5 6" key="1">
    <citation type="submission" date="2020-02" db="EMBL/GenBank/DDBJ databases">
        <authorList>
            <person name="Zheng R.K."/>
            <person name="Sun C.M."/>
        </authorList>
    </citation>
    <scope>NUCLEOTIDE SEQUENCE [LARGE SCALE GENOMIC DNA]</scope>
    <source>
        <strain evidence="6">rifampicinis</strain>
    </source>
</reference>
<feature type="active site" description="Phosphoserine intermediate" evidence="1">
    <location>
        <position position="188"/>
    </location>
</feature>
<evidence type="ECO:0000313" key="5">
    <source>
        <dbReference type="EMBL" id="QPC81262.1"/>
    </source>
</evidence>
<dbReference type="Proteomes" id="UP000594468">
    <property type="component" value="Chromosome"/>
</dbReference>
<dbReference type="InterPro" id="IPR001952">
    <property type="entry name" value="Alkaline_phosphatase"/>
</dbReference>
<keyword evidence="4" id="KW-0732">Signal</keyword>
<feature type="binding site" evidence="2">
    <location>
        <position position="139"/>
    </location>
    <ligand>
        <name>Mg(2+)</name>
        <dbReference type="ChEBI" id="CHEBI:18420"/>
    </ligand>
</feature>
<proteinExistence type="inferred from homology"/>
<dbReference type="RefSeq" id="WP_195169335.1">
    <property type="nucleotide sequence ID" value="NZ_CP062983.1"/>
</dbReference>
<comment type="cofactor">
    <cofactor evidence="2">
        <name>Zn(2+)</name>
        <dbReference type="ChEBI" id="CHEBI:29105"/>
    </cofactor>
    <text evidence="2">Binds 2 Zn(2+) ions.</text>
</comment>
<evidence type="ECO:0000256" key="3">
    <source>
        <dbReference type="RuleBase" id="RU003946"/>
    </source>
</evidence>
<gene>
    <name evidence="5" type="ORF">G4Y79_16305</name>
</gene>
<organism evidence="5 6">
    <name type="scientific">Phototrophicus methaneseepsis</name>
    <dbReference type="NCBI Taxonomy" id="2710758"/>
    <lineage>
        <taxon>Bacteria</taxon>
        <taxon>Bacillati</taxon>
        <taxon>Chloroflexota</taxon>
        <taxon>Candidatus Thermofontia</taxon>
        <taxon>Phototrophicales</taxon>
        <taxon>Phototrophicaceae</taxon>
        <taxon>Phototrophicus</taxon>
    </lineage>
</organism>
<feature type="binding site" evidence="2">
    <location>
        <position position="448"/>
    </location>
    <ligand>
        <name>Zn(2+)</name>
        <dbReference type="ChEBI" id="CHEBI:29105"/>
        <label>2</label>
    </ligand>
</feature>
<keyword evidence="2" id="KW-0862">Zinc</keyword>
<dbReference type="CDD" id="cd16012">
    <property type="entry name" value="ALP"/>
    <property type="match status" value="1"/>
</dbReference>
<dbReference type="Gene3D" id="3.40.720.10">
    <property type="entry name" value="Alkaline Phosphatase, subunit A"/>
    <property type="match status" value="1"/>
</dbReference>
<comment type="similarity">
    <text evidence="3">Belongs to the alkaline phosphatase family.</text>
</comment>
<sequence length="605" mass="64975">MRLLRGAVIAVLSALLLILPTVAQDAPEVIILPVDGAQFLPGALFDVRVEVHAEELPDDFAVTINGEDVLGNAELTSWTAEESLLGIATQAATWRDVTYTEPGDYTVEVVAGGETHTVTWTVREPGMGGAKNVILFIADGGSVAVNTATRLISRGMTEGTYNDRLAFETWSELGLISTSGLDSIITDSANSASAYNTGHKSAVNATGVYPDTSVDPHDDPQVETFASMVKRVLGMSVGIVTTAEYVDATPAAVWAHGRQRNNATRSDYALQIIGDGLMAGRIPELLPEVILGGGADYLLPQTVDGSTRGDDIDVLAAYEEAGYTVVEDADGLSSIMEETPAMLAGFFHSGNMDVWLDRNVYTDNVTTFPNQPGLEEMTLAALEVLSQNENGFYLEVEGASVDKQLHPMDFDRAVADMIELDRTIAATMEWLEANGMLEDTLLVFVPDHAHSFDVYGTVDVEAFNAAEDVLGRRFAIRTYAAAGYPTYTDEDGDYFPDAWDVNITLAWGKVDNPLYTEDYQVSPVPRTPSIRDENGNYIPNPDDDPNGIPLGGNLDPASSTSVHTLQDVPVWANGPGAEYFGGSHENIEIFFGMANALGLNPAASE</sequence>
<dbReference type="PANTHER" id="PTHR11596">
    <property type="entry name" value="ALKALINE PHOSPHATASE"/>
    <property type="match status" value="1"/>
</dbReference>
<dbReference type="PANTHER" id="PTHR11596:SF72">
    <property type="entry name" value="ALKALINE PHOSPHATASE"/>
    <property type="match status" value="1"/>
</dbReference>
<feature type="binding site" evidence="2">
    <location>
        <position position="402"/>
    </location>
    <ligand>
        <name>Zn(2+)</name>
        <dbReference type="ChEBI" id="CHEBI:29105"/>
        <label>2</label>
    </ligand>
</feature>
<feature type="binding site" evidence="2">
    <location>
        <position position="397"/>
    </location>
    <ligand>
        <name>Mg(2+)</name>
        <dbReference type="ChEBI" id="CHEBI:18420"/>
    </ligand>
</feature>
<dbReference type="SUPFAM" id="SSF53649">
    <property type="entry name" value="Alkaline phosphatase-like"/>
    <property type="match status" value="1"/>
</dbReference>
<feature type="binding site" evidence="2">
    <location>
        <position position="249"/>
    </location>
    <ligand>
        <name>Mg(2+)</name>
        <dbReference type="ChEBI" id="CHEBI:18420"/>
    </ligand>
</feature>
<feature type="binding site" evidence="2">
    <location>
        <position position="247"/>
    </location>
    <ligand>
        <name>Mg(2+)</name>
        <dbReference type="ChEBI" id="CHEBI:18420"/>
    </ligand>
</feature>
<evidence type="ECO:0000256" key="1">
    <source>
        <dbReference type="PIRSR" id="PIRSR601952-1"/>
    </source>
</evidence>
<name>A0A7S8E6I9_9CHLR</name>
<evidence type="ECO:0000313" key="6">
    <source>
        <dbReference type="Proteomes" id="UP000594468"/>
    </source>
</evidence>
<evidence type="ECO:0000256" key="4">
    <source>
        <dbReference type="SAM" id="SignalP"/>
    </source>
</evidence>
<feature type="binding site" evidence="2">
    <location>
        <position position="563"/>
    </location>
    <ligand>
        <name>Zn(2+)</name>
        <dbReference type="ChEBI" id="CHEBI:29105"/>
        <label>2</label>
    </ligand>
</feature>
<keyword evidence="6" id="KW-1185">Reference proteome</keyword>
<comment type="cofactor">
    <cofactor evidence="2">
        <name>Mg(2+)</name>
        <dbReference type="ChEBI" id="CHEBI:18420"/>
    </cofactor>
    <text evidence="2">Binds 1 Mg(2+) ion.</text>
</comment>
<dbReference type="GO" id="GO:0046872">
    <property type="term" value="F:metal ion binding"/>
    <property type="evidence" value="ECO:0007669"/>
    <property type="project" value="UniProtKB-KW"/>
</dbReference>
<feature type="binding site" evidence="2">
    <location>
        <position position="139"/>
    </location>
    <ligand>
        <name>Zn(2+)</name>
        <dbReference type="ChEBI" id="CHEBI:29105"/>
        <label>2</label>
    </ligand>
</feature>
<dbReference type="EMBL" id="CP062983">
    <property type="protein sequence ID" value="QPC81262.1"/>
    <property type="molecule type" value="Genomic_DNA"/>
</dbReference>
<dbReference type="SMART" id="SM00098">
    <property type="entry name" value="alkPPc"/>
    <property type="match status" value="1"/>
</dbReference>
<dbReference type="GO" id="GO:0004035">
    <property type="term" value="F:alkaline phosphatase activity"/>
    <property type="evidence" value="ECO:0007669"/>
    <property type="project" value="TreeGrafter"/>
</dbReference>
<keyword evidence="2" id="KW-0460">Magnesium</keyword>
<dbReference type="KEGG" id="pmet:G4Y79_16305"/>
<dbReference type="Pfam" id="PF00245">
    <property type="entry name" value="Alk_phosphatase"/>
    <property type="match status" value="1"/>
</dbReference>
<feature type="chain" id="PRO_5032705885" evidence="4">
    <location>
        <begin position="26"/>
        <end position="605"/>
    </location>
</feature>
<dbReference type="PRINTS" id="PR00113">
    <property type="entry name" value="ALKPHPHTASE"/>
</dbReference>
<protein>
    <submittedName>
        <fullName evidence="5">Alkaline phosphatase</fullName>
    </submittedName>
</protein>
<dbReference type="InterPro" id="IPR017850">
    <property type="entry name" value="Alkaline_phosphatase_core_sf"/>
</dbReference>